<keyword evidence="1" id="KW-0812">Transmembrane</keyword>
<feature type="transmembrane region" description="Helical" evidence="1">
    <location>
        <begin position="135"/>
        <end position="156"/>
    </location>
</feature>
<keyword evidence="3" id="KW-1185">Reference proteome</keyword>
<sequence length="362" mass="40016">MAFLLAIAAFTGSIQAFYYEIDEWLNPDFYQTNTSGPLLPATELIDRLESTVPGAEVWYQQAPAATGRSSMLAVSPSWDEKNQQYAQLENNYFYMDPVSGEIIGARMWGKCCFEAENLLNYLYELHHSLTLPGNIGFSIMGIVACAWTLACLTMLYSAIINKKGLPSIGLSLPTTVLLAILMLPVAVSSIAMNFSQQLFKPVVSLFSPVAASIYEQYGEHTIADYGKRKLSYQDAYQMATQLGQQRGWTQPIGELFYSHSYNFYGMAFGLRDPAGMGNNWLYLSAENGAVVGEKTPTAGSAGDLFYYAQLPLHSGRSHGFISQLFIFIVGLITTGLSIMVIIKVMNKAVWQKQAINTHKAKT</sequence>
<proteinExistence type="predicted"/>
<evidence type="ECO:0000256" key="1">
    <source>
        <dbReference type="SAM" id="Phobius"/>
    </source>
</evidence>
<name>A0A9J6RJW5_9GAMM</name>
<protein>
    <submittedName>
        <fullName evidence="2">PepSY-associated TM helix domain-containing protein</fullName>
    </submittedName>
</protein>
<evidence type="ECO:0000313" key="3">
    <source>
        <dbReference type="Proteomes" id="UP001069090"/>
    </source>
</evidence>
<dbReference type="Proteomes" id="UP001069090">
    <property type="component" value="Unassembled WGS sequence"/>
</dbReference>
<dbReference type="EMBL" id="JAPTGG010000002">
    <property type="protein sequence ID" value="MCZ0864277.1"/>
    <property type="molecule type" value="Genomic_DNA"/>
</dbReference>
<dbReference type="InterPro" id="IPR005625">
    <property type="entry name" value="PepSY-ass_TM"/>
</dbReference>
<evidence type="ECO:0000313" key="2">
    <source>
        <dbReference type="EMBL" id="MCZ0864277.1"/>
    </source>
</evidence>
<comment type="caution">
    <text evidence="2">The sequence shown here is derived from an EMBL/GenBank/DDBJ whole genome shotgun (WGS) entry which is preliminary data.</text>
</comment>
<dbReference type="AlphaFoldDB" id="A0A9J6RJW5"/>
<dbReference type="PANTHER" id="PTHR34219:SF5">
    <property type="entry name" value="BLR4505 PROTEIN"/>
    <property type="match status" value="1"/>
</dbReference>
<dbReference type="PANTHER" id="PTHR34219">
    <property type="entry name" value="IRON-REGULATED INNER MEMBRANE PROTEIN-RELATED"/>
    <property type="match status" value="1"/>
</dbReference>
<dbReference type="Pfam" id="PF03929">
    <property type="entry name" value="PepSY_TM"/>
    <property type="match status" value="1"/>
</dbReference>
<accession>A0A9J6RJW5</accession>
<feature type="transmembrane region" description="Helical" evidence="1">
    <location>
        <begin position="168"/>
        <end position="191"/>
    </location>
</feature>
<gene>
    <name evidence="2" type="ORF">O0V09_03635</name>
</gene>
<reference evidence="2 3" key="1">
    <citation type="submission" date="2022-12" db="EMBL/GenBank/DDBJ databases">
        <title>Dasania phycosphaerae sp. nov., isolated from particulate material of the south coast of Korea.</title>
        <authorList>
            <person name="Jiang Y."/>
        </authorList>
    </citation>
    <scope>NUCLEOTIDE SEQUENCE [LARGE SCALE GENOMIC DNA]</scope>
    <source>
        <strain evidence="2 3">GY-19</strain>
    </source>
</reference>
<keyword evidence="1" id="KW-0472">Membrane</keyword>
<dbReference type="RefSeq" id="WP_258330430.1">
    <property type="nucleotide sequence ID" value="NZ_JAPTGG010000002.1"/>
</dbReference>
<feature type="transmembrane region" description="Helical" evidence="1">
    <location>
        <begin position="320"/>
        <end position="342"/>
    </location>
</feature>
<keyword evidence="1" id="KW-1133">Transmembrane helix</keyword>
<organism evidence="2 3">
    <name type="scientific">Dasania phycosphaerae</name>
    <dbReference type="NCBI Taxonomy" id="2950436"/>
    <lineage>
        <taxon>Bacteria</taxon>
        <taxon>Pseudomonadati</taxon>
        <taxon>Pseudomonadota</taxon>
        <taxon>Gammaproteobacteria</taxon>
        <taxon>Cellvibrionales</taxon>
        <taxon>Spongiibacteraceae</taxon>
        <taxon>Dasania</taxon>
    </lineage>
</organism>